<dbReference type="KEGG" id="pmal:PMUG01_12079300"/>
<protein>
    <submittedName>
        <fullName evidence="3">Uncharacterized protein</fullName>
    </submittedName>
</protein>
<evidence type="ECO:0000256" key="2">
    <source>
        <dbReference type="SAM" id="MobiDB-lite"/>
    </source>
</evidence>
<feature type="region of interest" description="Disordered" evidence="2">
    <location>
        <begin position="724"/>
        <end position="744"/>
    </location>
</feature>
<name>A0A1D3SQL5_PLAMA</name>
<organism evidence="3 4">
    <name type="scientific">Plasmodium malariae</name>
    <dbReference type="NCBI Taxonomy" id="5858"/>
    <lineage>
        <taxon>Eukaryota</taxon>
        <taxon>Sar</taxon>
        <taxon>Alveolata</taxon>
        <taxon>Apicomplexa</taxon>
        <taxon>Aconoidasida</taxon>
        <taxon>Haemosporida</taxon>
        <taxon>Plasmodiidae</taxon>
        <taxon>Plasmodium</taxon>
        <taxon>Plasmodium (Plasmodium)</taxon>
    </lineage>
</organism>
<sequence>MEKKKKIKKDKSSKKDSGKINKVNEELNKEFIKTPESNASSRTTYFQNNGDNSITDKTTLTVIDFEGEKNVTKDTKYNLSNKVMCHDGEQEECADWNIDDRDALFPSSVYNLTNVKNSEIFERNMPFTKDEKSCEKSTSSTYQHDKDYSLKEFNKSKQFIEDMETFKKKKKKMDEIIMNIGNKNEKHSKEVDTNLNIEKKQEMKSPLSIEEKETFSYILKKQKKIEKYNLSNEEKDKYMKKYMLKLEEKYKKKKEEDLRKEIDENKEEIKKFHEKENMFLNYLKNPRLNLSRNEDLNDYLSISPTTIHFTDITKDETLTKDLLITNKSSTLLHIIIIPPASKHFYIKDIINVFNKNEENSKNNLNNLIAPGHSLKIKVCFNVFTLNQQEDQIKLLSEAGYKTVDIKAFQSMPKIKFDKVLNFGPTRPNERKKKSLLIKNEGKEVNILILPKKLFRFYEEKEKIEKEENIINLLIKKTEDSQEIKEIKENEDTYHTYNNVKSYSYNFLFIYKKIVNNFENLYFENVLQDSYYFKLKNSEEQNVSFAFKSNKIGIYEKDYIIVTDIECNFDELEDKGKYDFINCGKLNVFQFCIKAMVEPLLLNLLHINKDIAENLYEYKLLEYIKNKKKDKLSYFFYSNSLNSFKYPDIQVNSGYSFAEIEIINNGLIEVEISCDIYIKENDVKEGKQFVLDKENKGSYNYDELFDVTFPCCLYDNMSKGTCEVKESRNDEGKNKGNKGNKKKMKKKGKYTCPIYVYPRSFVLSYKKRKRIYVIFKPQEKHENYKNYYFILILKNLTKGSDVDIEDLLEIHKNRKEINGGFPLVCINENKLIKNKKWNKLFGNNISNYENTSSSYSDAYSSYSELSEESLKKKQKKKKSYFNKKNKKRKFISLYMNLYANIIKPSIYLKMKKLSECFLLNPLHLYKTSFTIKNQNNFYVNYYFENLINLNDSSNCDKDILLYQNETKNFKEENKKRMLKNMEEKTSLPANEIDQNDENNDNDITSKKKKLNDLSNDIKEDCICYYDYFSLLNDIKLMKNERKSNNNKGKENVNEGGPNSSTYNTEVEKNKVNYKKSMVAIGVDPVVDKKNLKFGRNKEEINVPVENECYYNLNKKLIKYFYEKGNSDSVRVYVMVKNSVNKELKKGTLKNVKNERNEKNLEIAANLQNAQNERREKDQNRNEKVDGRHKGILKIEKGEYCLKPQEKKKITLYFLVNKYGYHEIKMNIIFYMGNYKIKKKVKGSILTKCKGVNIDKESLVFKNSYSHYCFYNVIKINNLDKDLKLINISDFGNNKYGFISLYILYLYAFKYKGKKQNNIIKCTDLLNNFKTNFYNFLENELDKNHIKKKNNLYNCIICKCFFKYDSCIDCFKSMFSNCNDRKPHFYYFNKEKYIVQDLEKFNNIEQESFNEVHFNKYFKNIYKYHRNKNVYIHNSDIEYKTHFVVYPSSLLLLPLRETFFLFFFFFSHVGSISLHLNVNWNAFKKNILIEGESKNQNIIIKCEKKGHGEKSDMKKEKKRKKEIDEKGEEYYIGICSDVLYLNVENLNELEISYHFCEEENNTFEYNYHKKKYVLINNCDPELTYYYKDFDSFMKINSIKNVSLEYCSGGKRRTYDKKCYQTNQKSKAEVVQNDSYVNEEGSKKNVIHGCIIMSDPNINKIKGKESKKHEFRLLIFHDDDVTKNKNFIKLKFSINLKYFEYREIIKVNSRFYVHTFDFILINENNLLLSLFNYMKKAMCDSKSREMGNTCADDEKNIYLREIAEKVGEVESKDISESFVNEMMEELNFIKVVDDKNISSSSNKTITENFKEINKFFNINLDENILKKFGSFINQMRSEFAENMEFCKKIKTNRERNLSNEIENFGGDTNDRVTEYKSYGCEVTIDESAFIVNDNSGGNNNESDTEKLINQKISKLIWVHTLLQRLSNNIGCDFIDFVKRNKCELHYNYEKGDAIIEEAEAEVEVEVEEEEEEEVKDIDAVKNEKGKKKVKEKGKKKKKEKEKEKEKVAGKGTHSGTINLYKNYYYDVKNESDIIYIIISNKNKYNLNLSLSSNNYINDTINEIFHYSINSLITNKEWNGISDFINDYKLNKKECISCKNINLEKLNYENYNKLKHIIAKYKDKNEDYYYNYLNKILNEKNEYCLNLKNNFSLDFFPFDSIVNSMKSSFIKLYIHTDNINLYTDKITLNLSKRESICKISIISQIKSLHLLSHHKITKRGDACIFINSIFVNKEILKKYEELSKHERSEEVEKICKCFYEILKPFEITIFNSCNLRKSITWNFNKISYFCNKKNRSVKQDTGVAEVEEFEGAEEVNQVKLGKVARKEYKKGGGSNISPNGKYTNINSDVTRENMSCSSESTDITDENCEIRIENSSNYMNKKEKKKVKIHLENILHKEGNHLYRVICSYNYLHHIDTNNEIKNKSSCNILNEGLRGQLSLHFYLSINIEKPRIMLLCNSKISHDKRVKFDFNYFNKKAYKRIDKMYKNQAINDILYEDVNKINAYFDQTFLKNKKLSLYFINQQDIHLYTYIYMKKFFEIKNIYIDFEEFDHSNTRINSASDCTLSLLLYIFFFQYHIKSKSRVCINLEINELKFKNEIKNNTNHNMSLTNKLDKKYIYEDFLTFQYLTSKNQQMFCIECHYNVSFLIMKENMHIFQEFNYLNRKNQKMEHCKELNEIENNICDKIKRGRMIYNEIEMRNNVYFVYFRFHELKMYKFCLFLFNTTKIPAIWAVKEEDSSSDSSCVLKKEDDNIFRFSKTKDILFGKTYDVDNTSSGKDEERKNPFLFPDYIIVTFTPINKGDVTKKYSIHVADSEKIDFYLKGVYIKKNDEQIENC</sequence>
<dbReference type="GeneID" id="39870780"/>
<evidence type="ECO:0000313" key="4">
    <source>
        <dbReference type="Proteomes" id="UP000219813"/>
    </source>
</evidence>
<gene>
    <name evidence="3" type="primary">PmUG01_12079300</name>
    <name evidence="3" type="ORF">PMUG01_12079300</name>
</gene>
<dbReference type="RefSeq" id="XP_028863469.1">
    <property type="nucleotide sequence ID" value="XM_029007040.1"/>
</dbReference>
<proteinExistence type="predicted"/>
<dbReference type="OMA" id="FYINYFF"/>
<dbReference type="VEuPathDB" id="PlasmoDB:PmUG01_12079300"/>
<evidence type="ECO:0000313" key="3">
    <source>
        <dbReference type="EMBL" id="SCO94193.1"/>
    </source>
</evidence>
<keyword evidence="4" id="KW-1185">Reference proteome</keyword>
<dbReference type="Proteomes" id="UP000219813">
    <property type="component" value="Chromosome 12"/>
</dbReference>
<feature type="region of interest" description="Disordered" evidence="2">
    <location>
        <begin position="983"/>
        <end position="1005"/>
    </location>
</feature>
<feature type="region of interest" description="Disordered" evidence="2">
    <location>
        <begin position="1985"/>
        <end position="2004"/>
    </location>
</feature>
<feature type="coiled-coil region" evidence="1">
    <location>
        <begin position="1147"/>
        <end position="1178"/>
    </location>
</feature>
<feature type="compositionally biased region" description="Basic residues" evidence="2">
    <location>
        <begin position="734"/>
        <end position="744"/>
    </location>
</feature>
<dbReference type="EMBL" id="LT594633">
    <property type="protein sequence ID" value="SCO94193.1"/>
    <property type="molecule type" value="Genomic_DNA"/>
</dbReference>
<reference evidence="3 4" key="1">
    <citation type="submission" date="2016-06" db="EMBL/GenBank/DDBJ databases">
        <authorList>
            <consortium name="Pathogen Informatics"/>
        </authorList>
    </citation>
    <scope>NUCLEOTIDE SEQUENCE [LARGE SCALE GENOMIC DNA]</scope>
</reference>
<feature type="region of interest" description="Disordered" evidence="2">
    <location>
        <begin position="1042"/>
        <end position="1062"/>
    </location>
</feature>
<evidence type="ECO:0000256" key="1">
    <source>
        <dbReference type="SAM" id="Coils"/>
    </source>
</evidence>
<feature type="compositionally biased region" description="Basic and acidic residues" evidence="2">
    <location>
        <begin position="1042"/>
        <end position="1051"/>
    </location>
</feature>
<feature type="compositionally biased region" description="Polar residues" evidence="2">
    <location>
        <begin position="35"/>
        <end position="51"/>
    </location>
</feature>
<feature type="compositionally biased region" description="Basic and acidic residues" evidence="2">
    <location>
        <begin position="13"/>
        <end position="33"/>
    </location>
</feature>
<dbReference type="OrthoDB" id="5538672at2759"/>
<feature type="compositionally biased region" description="Basic residues" evidence="2">
    <location>
        <begin position="1985"/>
        <end position="1996"/>
    </location>
</feature>
<accession>A0A1D3SQL5</accession>
<keyword evidence="1" id="KW-0175">Coiled coil</keyword>
<feature type="compositionally biased region" description="Basic residues" evidence="2">
    <location>
        <begin position="1"/>
        <end position="12"/>
    </location>
</feature>
<feature type="region of interest" description="Disordered" evidence="2">
    <location>
        <begin position="1"/>
        <end position="51"/>
    </location>
</feature>
<feature type="compositionally biased region" description="Basic and acidic residues" evidence="2">
    <location>
        <begin position="724"/>
        <end position="733"/>
    </location>
</feature>